<gene>
    <name evidence="2" type="ORF">C2G38_2044576</name>
</gene>
<name>A0A397UG22_9GLOM</name>
<accession>A0A397UG22</accession>
<evidence type="ECO:0000256" key="1">
    <source>
        <dbReference type="SAM" id="MobiDB-lite"/>
    </source>
</evidence>
<feature type="region of interest" description="Disordered" evidence="1">
    <location>
        <begin position="94"/>
        <end position="131"/>
    </location>
</feature>
<evidence type="ECO:0000313" key="2">
    <source>
        <dbReference type="EMBL" id="RIB09130.1"/>
    </source>
</evidence>
<reference evidence="2 3" key="1">
    <citation type="submission" date="2018-06" db="EMBL/GenBank/DDBJ databases">
        <title>Comparative genomics reveals the genomic features of Rhizophagus irregularis, R. cerebriforme, R. diaphanum and Gigaspora rosea, and their symbiotic lifestyle signature.</title>
        <authorList>
            <person name="Morin E."/>
            <person name="San Clemente H."/>
            <person name="Chen E.C.H."/>
            <person name="De La Providencia I."/>
            <person name="Hainaut M."/>
            <person name="Kuo A."/>
            <person name="Kohler A."/>
            <person name="Murat C."/>
            <person name="Tang N."/>
            <person name="Roy S."/>
            <person name="Loubradou J."/>
            <person name="Henrissat B."/>
            <person name="Grigoriev I.V."/>
            <person name="Corradi N."/>
            <person name="Roux C."/>
            <person name="Martin F.M."/>
        </authorList>
    </citation>
    <scope>NUCLEOTIDE SEQUENCE [LARGE SCALE GENOMIC DNA]</scope>
    <source>
        <strain evidence="2 3">DAOM 194757</strain>
    </source>
</reference>
<feature type="compositionally biased region" description="Polar residues" evidence="1">
    <location>
        <begin position="106"/>
        <end position="118"/>
    </location>
</feature>
<evidence type="ECO:0000313" key="3">
    <source>
        <dbReference type="Proteomes" id="UP000266673"/>
    </source>
</evidence>
<dbReference type="AlphaFoldDB" id="A0A397UG22"/>
<dbReference type="OrthoDB" id="2489742at2759"/>
<proteinExistence type="predicted"/>
<dbReference type="EMBL" id="QKWP01001412">
    <property type="protein sequence ID" value="RIB09130.1"/>
    <property type="molecule type" value="Genomic_DNA"/>
</dbReference>
<organism evidence="2 3">
    <name type="scientific">Gigaspora rosea</name>
    <dbReference type="NCBI Taxonomy" id="44941"/>
    <lineage>
        <taxon>Eukaryota</taxon>
        <taxon>Fungi</taxon>
        <taxon>Fungi incertae sedis</taxon>
        <taxon>Mucoromycota</taxon>
        <taxon>Glomeromycotina</taxon>
        <taxon>Glomeromycetes</taxon>
        <taxon>Diversisporales</taxon>
        <taxon>Gigasporaceae</taxon>
        <taxon>Gigaspora</taxon>
    </lineage>
</organism>
<protein>
    <submittedName>
        <fullName evidence="2">Uncharacterized protein</fullName>
    </submittedName>
</protein>
<comment type="caution">
    <text evidence="2">The sequence shown here is derived from an EMBL/GenBank/DDBJ whole genome shotgun (WGS) entry which is preliminary data.</text>
</comment>
<dbReference type="Proteomes" id="UP000266673">
    <property type="component" value="Unassembled WGS sequence"/>
</dbReference>
<sequence>MTRLDLNEPVYLYHFFNYNLITHELKQIVVLRNQLLEAAQQELLRKRIQEELDVDMGTRQKISLELHEVVNSLKEKKNEKRDEEVHVYMANTVYEPLSPIPEELTPPSSDNEGELSTSENDDPQESNNTPQ</sequence>
<keyword evidence="3" id="KW-1185">Reference proteome</keyword>